<evidence type="ECO:0000313" key="4">
    <source>
        <dbReference type="Proteomes" id="UP001597375"/>
    </source>
</evidence>
<dbReference type="Proteomes" id="UP001597375">
    <property type="component" value="Unassembled WGS sequence"/>
</dbReference>
<accession>A0ABW5DB89</accession>
<dbReference type="RefSeq" id="WP_386821176.1">
    <property type="nucleotide sequence ID" value="NZ_JBHUIT010000031.1"/>
</dbReference>
<dbReference type="InterPro" id="IPR002201">
    <property type="entry name" value="Glyco_trans_9"/>
</dbReference>
<dbReference type="EMBL" id="JBHUIT010000031">
    <property type="protein sequence ID" value="MFD2257814.1"/>
    <property type="molecule type" value="Genomic_DNA"/>
</dbReference>
<dbReference type="InterPro" id="IPR051199">
    <property type="entry name" value="LPS_LOS_Heptosyltrfase"/>
</dbReference>
<keyword evidence="2" id="KW-0808">Transferase</keyword>
<dbReference type="SUPFAM" id="SSF53756">
    <property type="entry name" value="UDP-Glycosyltransferase/glycogen phosphorylase"/>
    <property type="match status" value="1"/>
</dbReference>
<comment type="caution">
    <text evidence="3">The sequence shown here is derived from an EMBL/GenBank/DDBJ whole genome shotgun (WGS) entry which is preliminary data.</text>
</comment>
<keyword evidence="4" id="KW-1185">Reference proteome</keyword>
<organism evidence="3 4">
    <name type="scientific">Luteolibacter algae</name>
    <dbReference type="NCBI Taxonomy" id="454151"/>
    <lineage>
        <taxon>Bacteria</taxon>
        <taxon>Pseudomonadati</taxon>
        <taxon>Verrucomicrobiota</taxon>
        <taxon>Verrucomicrobiia</taxon>
        <taxon>Verrucomicrobiales</taxon>
        <taxon>Verrucomicrobiaceae</taxon>
        <taxon>Luteolibacter</taxon>
    </lineage>
</organism>
<name>A0ABW5DB89_9BACT</name>
<evidence type="ECO:0000256" key="1">
    <source>
        <dbReference type="ARBA" id="ARBA00022676"/>
    </source>
</evidence>
<keyword evidence="1" id="KW-0328">Glycosyltransferase</keyword>
<gene>
    <name evidence="3" type="ORF">ACFSSA_14120</name>
</gene>
<proteinExistence type="predicted"/>
<sequence>MSQKKGMLLAMPERWDEACFAIPALRALHQTGLVASIVCREEQQALWESVCNARQFRFSEKTKVGALVDQIGGSWEATLAWQDGTAAKAFAKAKIERRLGPDEKKLSKLLTHPMAVHEGATEHRVRMYLKTCEELGVSVDRPEYFVASPMGIPAGHNTVLLCPGSDFGPSYEWPLDRWQELGEAMLERGKHVTVAGAVGGRGLGKILSVRLGSDVEFLHISPLSAALPMLAAHQLVIAADGSLPHLAAHAGATCVTLFGPNDIAWKRPLGKRHVAVKRHVECSPCLSPKCLMDGRCQLELDVVKVLAAIPKCF</sequence>
<reference evidence="4" key="1">
    <citation type="journal article" date="2019" name="Int. J. Syst. Evol. Microbiol.">
        <title>The Global Catalogue of Microorganisms (GCM) 10K type strain sequencing project: providing services to taxonomists for standard genome sequencing and annotation.</title>
        <authorList>
            <consortium name="The Broad Institute Genomics Platform"/>
            <consortium name="The Broad Institute Genome Sequencing Center for Infectious Disease"/>
            <person name="Wu L."/>
            <person name="Ma J."/>
        </authorList>
    </citation>
    <scope>NUCLEOTIDE SEQUENCE [LARGE SCALE GENOMIC DNA]</scope>
    <source>
        <strain evidence="4">CGMCC 4.7106</strain>
    </source>
</reference>
<dbReference type="Pfam" id="PF01075">
    <property type="entry name" value="Glyco_transf_9"/>
    <property type="match status" value="1"/>
</dbReference>
<dbReference type="PANTHER" id="PTHR30160:SF7">
    <property type="entry name" value="ADP-HEPTOSE--LPS HEPTOSYLTRANSFERASE 2"/>
    <property type="match status" value="1"/>
</dbReference>
<dbReference type="PANTHER" id="PTHR30160">
    <property type="entry name" value="TETRAACYLDISACCHARIDE 4'-KINASE-RELATED"/>
    <property type="match status" value="1"/>
</dbReference>
<evidence type="ECO:0000256" key="2">
    <source>
        <dbReference type="ARBA" id="ARBA00022679"/>
    </source>
</evidence>
<dbReference type="Gene3D" id="3.40.50.2000">
    <property type="entry name" value="Glycogen Phosphorylase B"/>
    <property type="match status" value="1"/>
</dbReference>
<protein>
    <submittedName>
        <fullName evidence="3">Glycosyltransferase family 9 protein</fullName>
    </submittedName>
</protein>
<evidence type="ECO:0000313" key="3">
    <source>
        <dbReference type="EMBL" id="MFD2257814.1"/>
    </source>
</evidence>